<evidence type="ECO:0008006" key="3">
    <source>
        <dbReference type="Google" id="ProtNLM"/>
    </source>
</evidence>
<protein>
    <recommendedName>
        <fullName evidence="3">DUF2239 domain-containing protein</fullName>
    </recommendedName>
</protein>
<accession>W0ABD3</accession>
<dbReference type="STRING" id="1123269.NX02_17825"/>
<dbReference type="InterPro" id="IPR018715">
    <property type="entry name" value="DUF2239"/>
</dbReference>
<name>W0ABD3_9SPHN</name>
<organism evidence="1 2">
    <name type="scientific">Sphingomonas sanxanigenens DSM 19645 = NX02</name>
    <dbReference type="NCBI Taxonomy" id="1123269"/>
    <lineage>
        <taxon>Bacteria</taxon>
        <taxon>Pseudomonadati</taxon>
        <taxon>Pseudomonadota</taxon>
        <taxon>Alphaproteobacteria</taxon>
        <taxon>Sphingomonadales</taxon>
        <taxon>Sphingomonadaceae</taxon>
        <taxon>Sphingomonas</taxon>
    </lineage>
</organism>
<dbReference type="PATRIC" id="fig|1123269.5.peg.3490"/>
<dbReference type="HOGENOM" id="CLU_084995_0_0_5"/>
<evidence type="ECO:0000313" key="1">
    <source>
        <dbReference type="EMBL" id="AHE55239.1"/>
    </source>
</evidence>
<keyword evidence="2" id="KW-1185">Reference proteome</keyword>
<dbReference type="AlphaFoldDB" id="W0ABD3"/>
<proteinExistence type="predicted"/>
<sequence length="178" mass="19324">MPMESCTVFAGDTWIATGSAEAVREAIRALDMHDDIGTLLVFDDVTGRQIDLDMRPDEPARPRGRPRMGVVSGEVTLLPRHWEWLRAQPGGASAALRRLVDAARQQGVSGTAARDAAYHFLSAMAGNRAGYEEAIRALYAHDAARFTELTETLPVDVRDHARDLAAAWFASEPPVAAA</sequence>
<dbReference type="Proteomes" id="UP000018851">
    <property type="component" value="Chromosome"/>
</dbReference>
<dbReference type="KEGG" id="ssan:NX02_17825"/>
<dbReference type="eggNOG" id="COG3644">
    <property type="taxonomic scope" value="Bacteria"/>
</dbReference>
<dbReference type="EMBL" id="CP006644">
    <property type="protein sequence ID" value="AHE55239.1"/>
    <property type="molecule type" value="Genomic_DNA"/>
</dbReference>
<evidence type="ECO:0000313" key="2">
    <source>
        <dbReference type="Proteomes" id="UP000018851"/>
    </source>
</evidence>
<dbReference type="Pfam" id="PF09998">
    <property type="entry name" value="DUF2239"/>
    <property type="match status" value="2"/>
</dbReference>
<reference evidence="1 2" key="1">
    <citation type="submission" date="2013-07" db="EMBL/GenBank/DDBJ databases">
        <title>Completed genome of Sphingomonas sanxanigenens NX02.</title>
        <authorList>
            <person name="Ma T."/>
            <person name="Huang H."/>
            <person name="Wu M."/>
            <person name="Li X."/>
            <person name="Li G."/>
        </authorList>
    </citation>
    <scope>NUCLEOTIDE SEQUENCE [LARGE SCALE GENOMIC DNA]</scope>
    <source>
        <strain evidence="1 2">NX02</strain>
    </source>
</reference>
<gene>
    <name evidence="1" type="ORF">NX02_17825</name>
</gene>